<gene>
    <name evidence="1" type="ORF">AALO17_12120</name>
</gene>
<dbReference type="EMBL" id="CP011391">
    <property type="protein sequence ID" value="AMK54346.1"/>
    <property type="molecule type" value="Genomic_DNA"/>
</dbReference>
<dbReference type="AlphaFoldDB" id="A0A140DUL9"/>
<name>A0A140DUL9_9FIRM</name>
<organism evidence="1 2">
    <name type="scientific">Faecalibaculum rodentium</name>
    <dbReference type="NCBI Taxonomy" id="1702221"/>
    <lineage>
        <taxon>Bacteria</taxon>
        <taxon>Bacillati</taxon>
        <taxon>Bacillota</taxon>
        <taxon>Erysipelotrichia</taxon>
        <taxon>Erysipelotrichales</taxon>
        <taxon>Erysipelotrichaceae</taxon>
        <taxon>Faecalibaculum</taxon>
    </lineage>
</organism>
<keyword evidence="2" id="KW-1185">Reference proteome</keyword>
<evidence type="ECO:0000313" key="1">
    <source>
        <dbReference type="EMBL" id="AMK54346.1"/>
    </source>
</evidence>
<dbReference type="Proteomes" id="UP000069771">
    <property type="component" value="Chromosome"/>
</dbReference>
<reference evidence="1 2" key="1">
    <citation type="journal article" date="2016" name="Gut Pathog.">
        <title>Whole genome sequencing of "Faecalibaculum rodentium" ALO17, isolated from C57BL/6J laboratory mouse feces.</title>
        <authorList>
            <person name="Lim S."/>
            <person name="Chang D.H."/>
            <person name="Ahn S."/>
            <person name="Kim B.C."/>
        </authorList>
    </citation>
    <scope>NUCLEOTIDE SEQUENCE [LARGE SCALE GENOMIC DNA]</scope>
    <source>
        <strain evidence="1 2">Alo17</strain>
    </source>
</reference>
<evidence type="ECO:0000313" key="2">
    <source>
        <dbReference type="Proteomes" id="UP000069771"/>
    </source>
</evidence>
<protein>
    <submittedName>
        <fullName evidence="1">Uncharacterized protein</fullName>
    </submittedName>
</protein>
<dbReference type="KEGG" id="fro:AALO17_12120"/>
<proteinExistence type="predicted"/>
<sequence length="62" mass="6945">MSRLSTIETFSSIKNSFSSLSFGQFSSLFHPGRFLTTEKSRKSGFSLPFGIIRHGFSVCCME</sequence>
<accession>A0A140DUL9</accession>